<keyword evidence="7 16" id="KW-0808">Transferase</keyword>
<comment type="caution">
    <text evidence="18">The sequence shown here is derived from an EMBL/GenBank/DDBJ whole genome shotgun (WGS) entry which is preliminary data.</text>
</comment>
<evidence type="ECO:0000256" key="2">
    <source>
        <dbReference type="ARBA" id="ARBA00005042"/>
    </source>
</evidence>
<dbReference type="EC" id="2.7.8.5" evidence="4 15"/>
<dbReference type="GO" id="GO:0046474">
    <property type="term" value="P:glycerophospholipid biosynthetic process"/>
    <property type="evidence" value="ECO:0007669"/>
    <property type="project" value="TreeGrafter"/>
</dbReference>
<evidence type="ECO:0000256" key="9">
    <source>
        <dbReference type="ARBA" id="ARBA00022989"/>
    </source>
</evidence>
<sequence length="183" mass="20527">MIFNIPIFLTYLRIAAIPVMVVLFYYDYPLATAVVFGLAGLTDWADGYLARRWGQESRFGAFLDPVADKLMVAVALILIVESQANAWVTIAAALIISRELVISALREWMAEVGQRSKVAVAFIGKLKTTAQIMSLIFLLYDKTLWGIPFHELGLIFLAIATVLTMWSMIQYLTDAFRPNSDEK</sequence>
<keyword evidence="6" id="KW-0444">Lipid biosynthesis</keyword>
<evidence type="ECO:0000313" key="19">
    <source>
        <dbReference type="Proteomes" id="UP000245506"/>
    </source>
</evidence>
<keyword evidence="10" id="KW-0443">Lipid metabolism</keyword>
<evidence type="ECO:0000256" key="15">
    <source>
        <dbReference type="NCBIfam" id="TIGR00560"/>
    </source>
</evidence>
<keyword evidence="13" id="KW-1208">Phospholipid metabolism</keyword>
<dbReference type="InterPro" id="IPR048254">
    <property type="entry name" value="CDP_ALCOHOL_P_TRANSF_CS"/>
</dbReference>
<comment type="pathway">
    <text evidence="2">Phospholipid metabolism; phosphatidylglycerol biosynthesis; phosphatidylglycerol from CDP-diacylglycerol: step 1/2.</text>
</comment>
<dbReference type="InterPro" id="IPR043130">
    <property type="entry name" value="CDP-OH_PTrfase_TM_dom"/>
</dbReference>
<keyword evidence="9 17" id="KW-1133">Transmembrane helix</keyword>
<evidence type="ECO:0000256" key="11">
    <source>
        <dbReference type="ARBA" id="ARBA00023136"/>
    </source>
</evidence>
<dbReference type="RefSeq" id="WP_109823933.1">
    <property type="nucleotide sequence ID" value="NZ_QGKL01000035.1"/>
</dbReference>
<evidence type="ECO:0000256" key="5">
    <source>
        <dbReference type="ARBA" id="ARBA00014944"/>
    </source>
</evidence>
<keyword evidence="8 17" id="KW-0812">Transmembrane</keyword>
<dbReference type="InterPro" id="IPR000462">
    <property type="entry name" value="CDP-OH_P_trans"/>
</dbReference>
<feature type="transmembrane region" description="Helical" evidence="17">
    <location>
        <begin position="86"/>
        <end position="106"/>
    </location>
</feature>
<evidence type="ECO:0000256" key="4">
    <source>
        <dbReference type="ARBA" id="ARBA00013170"/>
    </source>
</evidence>
<dbReference type="Gene3D" id="1.20.120.1760">
    <property type="match status" value="1"/>
</dbReference>
<dbReference type="GO" id="GO:0005886">
    <property type="term" value="C:plasma membrane"/>
    <property type="evidence" value="ECO:0007669"/>
    <property type="project" value="TreeGrafter"/>
</dbReference>
<accession>A0A317CB04</accession>
<dbReference type="Pfam" id="PF01066">
    <property type="entry name" value="CDP-OH_P_transf"/>
    <property type="match status" value="1"/>
</dbReference>
<dbReference type="PIRSF" id="PIRSF000847">
    <property type="entry name" value="Phos_ph_gly_syn"/>
    <property type="match status" value="1"/>
</dbReference>
<evidence type="ECO:0000256" key="1">
    <source>
        <dbReference type="ARBA" id="ARBA00004141"/>
    </source>
</evidence>
<organism evidence="18 19">
    <name type="scientific">Leucothrix arctica</name>
    <dbReference type="NCBI Taxonomy" id="1481894"/>
    <lineage>
        <taxon>Bacteria</taxon>
        <taxon>Pseudomonadati</taxon>
        <taxon>Pseudomonadota</taxon>
        <taxon>Gammaproteobacteria</taxon>
        <taxon>Thiotrichales</taxon>
        <taxon>Thiotrichaceae</taxon>
        <taxon>Leucothrix</taxon>
    </lineage>
</organism>
<evidence type="ECO:0000256" key="13">
    <source>
        <dbReference type="ARBA" id="ARBA00023264"/>
    </source>
</evidence>
<protein>
    <recommendedName>
        <fullName evidence="5 15">CDP-diacylglycerol--glycerol-3-phosphate 3-phosphatidyltransferase</fullName>
        <ecNumber evidence="4 15">2.7.8.5</ecNumber>
    </recommendedName>
</protein>
<keyword evidence="11 17" id="KW-0472">Membrane</keyword>
<evidence type="ECO:0000313" key="18">
    <source>
        <dbReference type="EMBL" id="PWQ95321.1"/>
    </source>
</evidence>
<comment type="subcellular location">
    <subcellularLocation>
        <location evidence="1">Membrane</location>
        <topology evidence="1">Multi-pass membrane protein</topology>
    </subcellularLocation>
</comment>
<comment type="catalytic activity">
    <reaction evidence="14">
        <text>a CDP-1,2-diacyl-sn-glycerol + sn-glycerol 3-phosphate = a 1,2-diacyl-sn-glycero-3-phospho-(1'-sn-glycero-3'-phosphate) + CMP + H(+)</text>
        <dbReference type="Rhea" id="RHEA:12593"/>
        <dbReference type="ChEBI" id="CHEBI:15378"/>
        <dbReference type="ChEBI" id="CHEBI:57597"/>
        <dbReference type="ChEBI" id="CHEBI:58332"/>
        <dbReference type="ChEBI" id="CHEBI:60110"/>
        <dbReference type="ChEBI" id="CHEBI:60377"/>
        <dbReference type="EC" id="2.7.8.5"/>
    </reaction>
</comment>
<evidence type="ECO:0000256" key="6">
    <source>
        <dbReference type="ARBA" id="ARBA00022516"/>
    </source>
</evidence>
<evidence type="ECO:0000256" key="17">
    <source>
        <dbReference type="SAM" id="Phobius"/>
    </source>
</evidence>
<feature type="transmembrane region" description="Helical" evidence="17">
    <location>
        <begin position="118"/>
        <end position="140"/>
    </location>
</feature>
<dbReference type="InterPro" id="IPR050324">
    <property type="entry name" value="CDP-alcohol_PTase-I"/>
</dbReference>
<evidence type="ECO:0000256" key="10">
    <source>
        <dbReference type="ARBA" id="ARBA00023098"/>
    </source>
</evidence>
<comment type="similarity">
    <text evidence="3 16">Belongs to the CDP-alcohol phosphatidyltransferase class-I family.</text>
</comment>
<evidence type="ECO:0000256" key="8">
    <source>
        <dbReference type="ARBA" id="ARBA00022692"/>
    </source>
</evidence>
<dbReference type="AlphaFoldDB" id="A0A317CB04"/>
<keyword evidence="12" id="KW-0594">Phospholipid biosynthesis</keyword>
<dbReference type="PANTHER" id="PTHR14269:SF62">
    <property type="entry name" value="CDP-DIACYLGLYCEROL--GLYCEROL-3-PHOSPHATE 3-PHOSPHATIDYLTRANSFERASE 1, CHLOROPLASTIC"/>
    <property type="match status" value="1"/>
</dbReference>
<dbReference type="EMBL" id="QGKL01000035">
    <property type="protein sequence ID" value="PWQ95321.1"/>
    <property type="molecule type" value="Genomic_DNA"/>
</dbReference>
<reference evidence="18 19" key="1">
    <citation type="submission" date="2018-05" db="EMBL/GenBank/DDBJ databases">
        <title>Leucothrix arctica sp. nov., isolated from Arctic seawater.</title>
        <authorList>
            <person name="Choi A."/>
            <person name="Baek K."/>
        </authorList>
    </citation>
    <scope>NUCLEOTIDE SEQUENCE [LARGE SCALE GENOMIC DNA]</scope>
    <source>
        <strain evidence="18 19">IMCC9719</strain>
    </source>
</reference>
<dbReference type="GO" id="GO:0008444">
    <property type="term" value="F:CDP-diacylglycerol-glycerol-3-phosphate 3-phosphatidyltransferase activity"/>
    <property type="evidence" value="ECO:0007669"/>
    <property type="project" value="UniProtKB-UniRule"/>
</dbReference>
<evidence type="ECO:0000256" key="3">
    <source>
        <dbReference type="ARBA" id="ARBA00010441"/>
    </source>
</evidence>
<dbReference type="OrthoDB" id="9796672at2"/>
<dbReference type="Proteomes" id="UP000245506">
    <property type="component" value="Unassembled WGS sequence"/>
</dbReference>
<evidence type="ECO:0000256" key="7">
    <source>
        <dbReference type="ARBA" id="ARBA00022679"/>
    </source>
</evidence>
<keyword evidence="19" id="KW-1185">Reference proteome</keyword>
<name>A0A317CB04_9GAMM</name>
<evidence type="ECO:0000256" key="12">
    <source>
        <dbReference type="ARBA" id="ARBA00023209"/>
    </source>
</evidence>
<dbReference type="PROSITE" id="PS00379">
    <property type="entry name" value="CDP_ALCOHOL_P_TRANSF"/>
    <property type="match status" value="1"/>
</dbReference>
<evidence type="ECO:0000256" key="16">
    <source>
        <dbReference type="RuleBase" id="RU003750"/>
    </source>
</evidence>
<dbReference type="PANTHER" id="PTHR14269">
    <property type="entry name" value="CDP-DIACYLGLYCEROL--GLYCEROL-3-PHOSPHATE 3-PHOSPHATIDYLTRANSFERASE-RELATED"/>
    <property type="match status" value="1"/>
</dbReference>
<proteinExistence type="inferred from homology"/>
<evidence type="ECO:0000256" key="14">
    <source>
        <dbReference type="ARBA" id="ARBA00048586"/>
    </source>
</evidence>
<dbReference type="NCBIfam" id="TIGR00560">
    <property type="entry name" value="pgsA"/>
    <property type="match status" value="1"/>
</dbReference>
<feature type="transmembrane region" description="Helical" evidence="17">
    <location>
        <begin position="152"/>
        <end position="173"/>
    </location>
</feature>
<gene>
    <name evidence="18" type="primary">pgsA</name>
    <name evidence="18" type="ORF">DKT75_13350</name>
</gene>
<feature type="transmembrane region" description="Helical" evidence="17">
    <location>
        <begin position="7"/>
        <end position="26"/>
    </location>
</feature>
<dbReference type="InterPro" id="IPR004570">
    <property type="entry name" value="Phosphatidylglycerol_P_synth"/>
</dbReference>